<dbReference type="PROSITE" id="PS50011">
    <property type="entry name" value="PROTEIN_KINASE_DOM"/>
    <property type="match status" value="1"/>
</dbReference>
<evidence type="ECO:0000256" key="8">
    <source>
        <dbReference type="ARBA" id="ARBA00022840"/>
    </source>
</evidence>
<evidence type="ECO:0000313" key="16">
    <source>
        <dbReference type="Proteomes" id="UP000241769"/>
    </source>
</evidence>
<dbReference type="SUPFAM" id="SSF56112">
    <property type="entry name" value="Protein kinase-like (PK-like)"/>
    <property type="match status" value="1"/>
</dbReference>
<dbReference type="STRING" id="1890364.A0A2P6N281"/>
<keyword evidence="6 11" id="KW-0547">Nucleotide-binding</keyword>
<dbReference type="InterPro" id="IPR020635">
    <property type="entry name" value="Tyr_kinase_cat_dom"/>
</dbReference>
<feature type="domain" description="Protein kinase" evidence="14">
    <location>
        <begin position="1341"/>
        <end position="1603"/>
    </location>
</feature>
<evidence type="ECO:0000256" key="1">
    <source>
        <dbReference type="ARBA" id="ARBA00004370"/>
    </source>
</evidence>
<dbReference type="SMART" id="SM00369">
    <property type="entry name" value="LRR_TYP"/>
    <property type="match status" value="14"/>
</dbReference>
<accession>A0A2P6N281</accession>
<keyword evidence="5" id="KW-0677">Repeat</keyword>
<dbReference type="InterPro" id="IPR003591">
    <property type="entry name" value="Leu-rich_rpt_typical-subtyp"/>
</dbReference>
<feature type="binding site" evidence="11">
    <location>
        <position position="1368"/>
    </location>
    <ligand>
        <name>ATP</name>
        <dbReference type="ChEBI" id="CHEBI:30616"/>
    </ligand>
</feature>
<feature type="transmembrane region" description="Helical" evidence="13">
    <location>
        <begin position="1950"/>
        <end position="1971"/>
    </location>
</feature>
<evidence type="ECO:0000256" key="12">
    <source>
        <dbReference type="SAM" id="MobiDB-lite"/>
    </source>
</evidence>
<dbReference type="Pfam" id="PF00560">
    <property type="entry name" value="LRR_1"/>
    <property type="match status" value="1"/>
</dbReference>
<dbReference type="InterPro" id="IPR001611">
    <property type="entry name" value="Leu-rich_rpt"/>
</dbReference>
<dbReference type="InterPro" id="IPR032675">
    <property type="entry name" value="LRR_dom_sf"/>
</dbReference>
<evidence type="ECO:0000256" key="2">
    <source>
        <dbReference type="ARBA" id="ARBA00022614"/>
    </source>
</evidence>
<gene>
    <name evidence="15" type="ORF">PROFUN_15894</name>
</gene>
<dbReference type="SMART" id="SM00364">
    <property type="entry name" value="LRR_BAC"/>
    <property type="match status" value="11"/>
</dbReference>
<dbReference type="EMBL" id="MDYQ01000243">
    <property type="protein sequence ID" value="PRP78052.1"/>
    <property type="molecule type" value="Genomic_DNA"/>
</dbReference>
<dbReference type="SMART" id="SM00365">
    <property type="entry name" value="LRR_SD22"/>
    <property type="match status" value="5"/>
</dbReference>
<comment type="subcellular location">
    <subcellularLocation>
        <location evidence="1">Membrane</location>
    </subcellularLocation>
</comment>
<dbReference type="GO" id="GO:0016020">
    <property type="term" value="C:membrane"/>
    <property type="evidence" value="ECO:0007669"/>
    <property type="project" value="UniProtKB-SubCell"/>
</dbReference>
<evidence type="ECO:0000313" key="15">
    <source>
        <dbReference type="EMBL" id="PRP78052.1"/>
    </source>
</evidence>
<keyword evidence="3" id="KW-0808">Transferase</keyword>
<dbReference type="InterPro" id="IPR000719">
    <property type="entry name" value="Prot_kinase_dom"/>
</dbReference>
<protein>
    <submittedName>
        <fullName evidence="15">DNA-directed RNA polymerase subunit beta</fullName>
    </submittedName>
</protein>
<keyword evidence="13" id="KW-0812">Transmembrane</keyword>
<keyword evidence="15" id="KW-0240">DNA-directed RNA polymerase</keyword>
<keyword evidence="4" id="KW-0732">Signal</keyword>
<evidence type="ECO:0000256" key="11">
    <source>
        <dbReference type="PROSITE-ProRule" id="PRU10141"/>
    </source>
</evidence>
<keyword evidence="8 11" id="KW-0067">ATP-binding</keyword>
<dbReference type="SMART" id="SM00710">
    <property type="entry name" value="PbH1"/>
    <property type="match status" value="13"/>
</dbReference>
<dbReference type="InterPro" id="IPR006626">
    <property type="entry name" value="PbH1"/>
</dbReference>
<evidence type="ECO:0000256" key="10">
    <source>
        <dbReference type="ARBA" id="ARBA00023180"/>
    </source>
</evidence>
<evidence type="ECO:0000259" key="14">
    <source>
        <dbReference type="PROSITE" id="PS50011"/>
    </source>
</evidence>
<sequence length="2778" mass="302887">CPTAGNVQDSQQKDKMAARSMLVFLCLTLASISTSYELTLSGSDQSVQTMINDTLQTMTSGDLIITFAETNYTNIGVSVSHKPKVNIYFRGPVSLPGFYIVADHVGNITFQDISFNSSVFGMQISNVGQLSIYNCSFFGLLSPSPQPSIYASNCTGVTISKSSFAYLNASAINLHGVIPNIDINNCYFTYLTPFLSYVIEINTITSNLSVSQIQADNVNTFGAFMSTQFGSAPGNVSITNSVLSCGSSSVIIFQEGMYGSILVANNRFEDAFANSQLSFRNITTRLLIIRDNTFPNGNYFFAPAREFLPLRSVVILISGTFGDVHLSNIITARYRSTGDSAFLSVGCSQYPAKIDNLRLDGLYLLQNQLTPVMIYNSTVFNFTVDRSSFQFNHPNSLDLPLGGCITSFGSNVTFTRISNSLLSSNQGVSTIYIPDNSTGLNQYKSIVIDNITATYNSAQSGANVSRPQIIISNSRFTSNTASLSGGAIYISGYEAPSSGIYNCSFSYNQVRSSGTDSLNGGGAIYIEQSSKIGVFTIDRCNFESNSSPSNSRSSGVFSRAPWKMSNCQFTAHPIGLPVIHNQDAGHAEITSTIFDDYSGQVYTKQTNEDIGYFTVDGCVMASSWSYTMDVHFASTCSFYFRNNVFPNVISSQNTILSGSLDEMMIEDNAVNGISDTIFKNFFQTVPVRKLSLRGNGLKSLSLSNSPGTLTYLDISDNQLQEWPSMPQAPSLQTLLATDNHLTSLDSIRGLSSLQILSVDRNQISGGLGTILSLPLLTSFTCSYNLLSGLIPNNITILKSLTTLDVSHNRMTGIVPNLTALIQLNTLNASNNQLTGNLAGIAAVVSLSVLDLSQNQMVGNTTALNKLSSLVVLDLSNNAIGPFSALNFTNLMKLRNITMNNCSLQGVVPQSFNGLSRLQRASFTDNAITSFFHSPANLSSLRSLTLTNNHLFDSADFAVFQSASSLQVLELGGNRYTSALSHLNGTISLQSLDLSQNELNEDIASLPALPSLTYLDISYNRMYGVLTTYHLPALNYLYASHNSLQGSFPDITDNRALITVDLSHNLLTALPSLSSTSLQNLYVQSNQMNGSIPDLTALASLIAINVSDNVFTDNFFSGESLDQVVICDMTHNAFECPITRFSSSICRAECNTPADNTAVAIELHVEGSPSTFNSTLFLSTLSELTYASMRRMSMISIRAGSVIATTKIQPAQESDRGEGTAKRTAEILARLSQPGEMLGGYKILSEAIINPPGVDVTGNDNRTSTTSSDGLNDRSTNNVPIPIIIGAVVGGFVLLVILMVIVFFVYRKTVMKMAAMRQFKMVDMTQIDMTPVKKSVIDYDDIKGMQMIGSGAFGVVYKAKWRETQVAVKQIRAEYVTQAQVEDFLREARIFEGLKAHPNIVMFIGMTFPPQPLSIVTEYCAGGSLYPYLRRKSCSMEEKRKLMSEIALGMLHLHKEKVIHRDLAVRNILLSKHCEAKVADFGLSRTQESTDEASHTVSTIGPAKWMSPEAITSRQYSTKSDGNLSTMLLLLNTRTVFSFGVVMWEIIQVKDPWPQYDALSAAVAVTTRGERLEIPQETPTDIECWLADPSERPDFGDICSLLRVKEAEQGWDGVDSLRNTYVSNFTTRGAIVVRFWANKDIRSFCRDILSHAAQSCTTGVEVYPGHAKSSDTNVYTFFPILSRTVERIEMIPQTLSWSCSRDFSSRGSTFMSLGGPCRWVYMSIVEIGAVIQLYPLWSDLRELSLVSSFQHHLSATMATDMQWRMTMFIYLIVASISALLLPEPGRTFQTSIDAALRNLTSGDLVITFVDANYTDVQLSLRSHPQVNVQLRGPVRLHNSSFVAVDVGNLTFQDVHFDYSLLGLSITTAGTVTVNNCSFFGFVDGSPVLQPSLSATDCSGVTIAGSTFSYLRPTAIALKGKIPKINITNTYFTQQTPYLSPVITITTDTSELFMSGILADLIFSFGVFTFIQFTGRTGNVTIMNSNLFCTTSSVFRFHDNSSYGTIRIANNVFRSGRVNSQLALRNITTQLVIIRDNSFPNTFGTSSESDFLPIRSSLIFISGRHEDVHVSGIIASGYRTSLDSAFLLVGSDKQPAKINNLHLDGLYVFQNQLTPVMIYNSTVFNLTIDSCSFLFNSPVSKYVPLAGAVTLYGSIVNFTRISDSLFASNQGVSTIYITETSSGAGRIENIVIDNITATYNIATTSGGVIYVSTNVSQPQIIISNSQFTSNTAWSKGGGVYVSGCGQSSGIYNCTFSYNQAGSNSGEIKGGGAIYLYTPETQLFIIDGCDFQSNTSPGDSTAVLSLSPLRINDCRFTAHPIGRSVIVSNNSGHLEITRTTFDDYSGKISSMEKQNGTFIVDGCTMTSSWVYTLDLVSTSERSNRLTVAEEMTAVNDLHFINNVYPGLLDESSLKISGAMNKVILENNMVDGFSDTMFSHDFTVVPVRTLSLRGNRLNSVSLFNIPKGLMHLDLSYNQLQTLPLLSDFSSLRILLVNDNHLTSLDSIRDLASLQVLSVDRNDVTGGLGVMTSLPQLIHFTCSFNQMDGAMPNGIMMSKNLTLIDISNNKITGEIPDLTSLGQLSVLNVSNNELKGSLKGIASLKRLSVFDSSRNQLIDNATSLNNLSSLVIVDLSHNTIGQFSALDFTKMTKLRNITMNNCSLQGVVPQSFNGLSQLQRVSFTDNTITSLTHFIANLSSLESLSLTNNALSDTEDFSVFRSASSSLRILELGGNGYTSALRSLDDMSSLQTVDLSRNGLSDDIKSLPSLPTLQVSLPIELKS</sequence>
<feature type="transmembrane region" description="Helical" evidence="13">
    <location>
        <begin position="1282"/>
        <end position="1305"/>
    </location>
</feature>
<reference evidence="15 16" key="1">
    <citation type="journal article" date="2018" name="Genome Biol. Evol.">
        <title>Multiple Roots of Fruiting Body Formation in Amoebozoa.</title>
        <authorList>
            <person name="Hillmann F."/>
            <person name="Forbes G."/>
            <person name="Novohradska S."/>
            <person name="Ferling I."/>
            <person name="Riege K."/>
            <person name="Groth M."/>
            <person name="Westermann M."/>
            <person name="Marz M."/>
            <person name="Spaller T."/>
            <person name="Winckler T."/>
            <person name="Schaap P."/>
            <person name="Glockner G."/>
        </authorList>
    </citation>
    <scope>NUCLEOTIDE SEQUENCE [LARGE SCALE GENOMIC DNA]</scope>
    <source>
        <strain evidence="15 16">Jena</strain>
    </source>
</reference>
<proteinExistence type="predicted"/>
<comment type="caution">
    <text evidence="15">The sequence shown here is derived from an EMBL/GenBank/DDBJ whole genome shotgun (WGS) entry which is preliminary data.</text>
</comment>
<dbReference type="Pfam" id="PF13855">
    <property type="entry name" value="LRR_8"/>
    <property type="match status" value="2"/>
</dbReference>
<dbReference type="InterPro" id="IPR008266">
    <property type="entry name" value="Tyr_kinase_AS"/>
</dbReference>
<evidence type="ECO:0000256" key="3">
    <source>
        <dbReference type="ARBA" id="ARBA00022679"/>
    </source>
</evidence>
<dbReference type="PANTHER" id="PTHR45974:SF266">
    <property type="entry name" value="LEUCINE-RICH REPEAT RECEPTOR PROTEIN KINASE HPCA1"/>
    <property type="match status" value="1"/>
</dbReference>
<keyword evidence="13" id="KW-1133">Transmembrane helix</keyword>
<dbReference type="PANTHER" id="PTHR45974">
    <property type="entry name" value="RECEPTOR-LIKE PROTEIN 55"/>
    <property type="match status" value="1"/>
</dbReference>
<dbReference type="Proteomes" id="UP000241769">
    <property type="component" value="Unassembled WGS sequence"/>
</dbReference>
<dbReference type="PROSITE" id="PS00109">
    <property type="entry name" value="PROTEIN_KINASE_TYR"/>
    <property type="match status" value="1"/>
</dbReference>
<evidence type="ECO:0000256" key="4">
    <source>
        <dbReference type="ARBA" id="ARBA00022729"/>
    </source>
</evidence>
<feature type="compositionally biased region" description="Polar residues" evidence="12">
    <location>
        <begin position="1257"/>
        <end position="1272"/>
    </location>
</feature>
<dbReference type="InterPro" id="IPR011050">
    <property type="entry name" value="Pectin_lyase_fold/virulence"/>
</dbReference>
<keyword evidence="16" id="KW-1185">Reference proteome</keyword>
<dbReference type="PROSITE" id="PS51450">
    <property type="entry name" value="LRR"/>
    <property type="match status" value="9"/>
</dbReference>
<organism evidence="15 16">
    <name type="scientific">Planoprotostelium fungivorum</name>
    <dbReference type="NCBI Taxonomy" id="1890364"/>
    <lineage>
        <taxon>Eukaryota</taxon>
        <taxon>Amoebozoa</taxon>
        <taxon>Evosea</taxon>
        <taxon>Variosea</taxon>
        <taxon>Cavosteliida</taxon>
        <taxon>Cavosteliaceae</taxon>
        <taxon>Planoprotostelium</taxon>
    </lineage>
</organism>
<dbReference type="InterPro" id="IPR012334">
    <property type="entry name" value="Pectin_lyas_fold"/>
</dbReference>
<dbReference type="InParanoid" id="A0A2P6N281"/>
<dbReference type="GO" id="GO:0004713">
    <property type="term" value="F:protein tyrosine kinase activity"/>
    <property type="evidence" value="ECO:0007669"/>
    <property type="project" value="InterPro"/>
</dbReference>
<dbReference type="SMART" id="SM00219">
    <property type="entry name" value="TyrKc"/>
    <property type="match status" value="1"/>
</dbReference>
<dbReference type="Gene3D" id="1.10.510.10">
    <property type="entry name" value="Transferase(Phosphotransferase) domain 1"/>
    <property type="match status" value="1"/>
</dbReference>
<dbReference type="InterPro" id="IPR001245">
    <property type="entry name" value="Ser-Thr/Tyr_kinase_cat_dom"/>
</dbReference>
<keyword evidence="9 13" id="KW-0472">Membrane</keyword>
<feature type="region of interest" description="Disordered" evidence="12">
    <location>
        <begin position="1253"/>
        <end position="1272"/>
    </location>
</feature>
<keyword evidence="15" id="KW-0804">Transcription</keyword>
<dbReference type="FunFam" id="3.30.200.20:FF:000180">
    <property type="entry name" value="serine/threonine-protein kinase STY46-like"/>
    <property type="match status" value="1"/>
</dbReference>
<keyword evidence="2" id="KW-0433">Leucine-rich repeat</keyword>
<evidence type="ECO:0000256" key="13">
    <source>
        <dbReference type="SAM" id="Phobius"/>
    </source>
</evidence>
<keyword evidence="10" id="KW-0325">Glycoprotein</keyword>
<keyword evidence="7" id="KW-0418">Kinase</keyword>
<evidence type="ECO:0000256" key="7">
    <source>
        <dbReference type="ARBA" id="ARBA00022777"/>
    </source>
</evidence>
<dbReference type="SUPFAM" id="SSF52058">
    <property type="entry name" value="L domain-like"/>
    <property type="match status" value="3"/>
</dbReference>
<dbReference type="InterPro" id="IPR011009">
    <property type="entry name" value="Kinase-like_dom_sf"/>
</dbReference>
<dbReference type="CDD" id="cd13999">
    <property type="entry name" value="STKc_MAP3K-like"/>
    <property type="match status" value="1"/>
</dbReference>
<dbReference type="PROSITE" id="PS00107">
    <property type="entry name" value="PROTEIN_KINASE_ATP"/>
    <property type="match status" value="1"/>
</dbReference>
<feature type="non-terminal residue" evidence="15">
    <location>
        <position position="1"/>
    </location>
</feature>
<evidence type="ECO:0000256" key="6">
    <source>
        <dbReference type="ARBA" id="ARBA00022741"/>
    </source>
</evidence>
<dbReference type="InterPro" id="IPR017441">
    <property type="entry name" value="Protein_kinase_ATP_BS"/>
</dbReference>
<dbReference type="Gene3D" id="3.80.10.10">
    <property type="entry name" value="Ribonuclease Inhibitor"/>
    <property type="match status" value="6"/>
</dbReference>
<dbReference type="Gene3D" id="2.160.20.10">
    <property type="entry name" value="Single-stranded right-handed beta-helix, Pectin lyase-like"/>
    <property type="match status" value="1"/>
</dbReference>
<feature type="transmembrane region" description="Helical" evidence="13">
    <location>
        <begin position="1718"/>
        <end position="1736"/>
    </location>
</feature>
<evidence type="ECO:0000256" key="5">
    <source>
        <dbReference type="ARBA" id="ARBA00022737"/>
    </source>
</evidence>
<name>A0A2P6N281_9EUKA</name>
<evidence type="ECO:0000256" key="9">
    <source>
        <dbReference type="ARBA" id="ARBA00023136"/>
    </source>
</evidence>
<dbReference type="GO" id="GO:0000428">
    <property type="term" value="C:DNA-directed RNA polymerase complex"/>
    <property type="evidence" value="ECO:0007669"/>
    <property type="project" value="UniProtKB-KW"/>
</dbReference>
<dbReference type="SUPFAM" id="SSF51126">
    <property type="entry name" value="Pectin lyase-like"/>
    <property type="match status" value="3"/>
</dbReference>
<feature type="transmembrane region" description="Helical" evidence="13">
    <location>
        <begin position="1762"/>
        <end position="1780"/>
    </location>
</feature>
<dbReference type="GO" id="GO:0005524">
    <property type="term" value="F:ATP binding"/>
    <property type="evidence" value="ECO:0007669"/>
    <property type="project" value="UniProtKB-UniRule"/>
</dbReference>
<dbReference type="Pfam" id="PF07714">
    <property type="entry name" value="PK_Tyr_Ser-Thr"/>
    <property type="match status" value="1"/>
</dbReference>